<keyword evidence="2" id="KW-0479">Metal-binding</keyword>
<comment type="caution">
    <text evidence="5">The sequence shown here is derived from an EMBL/GenBank/DDBJ whole genome shotgun (WGS) entry which is preliminary data.</text>
</comment>
<dbReference type="Gene3D" id="3.20.20.140">
    <property type="entry name" value="Metal-dependent hydrolases"/>
    <property type="match status" value="1"/>
</dbReference>
<evidence type="ECO:0000313" key="6">
    <source>
        <dbReference type="Proteomes" id="UP001628179"/>
    </source>
</evidence>
<comment type="cofactor">
    <cofactor evidence="1">
        <name>Zn(2+)</name>
        <dbReference type="ChEBI" id="CHEBI:29105"/>
    </cofactor>
</comment>
<dbReference type="EMBL" id="BAAFSV010000005">
    <property type="protein sequence ID" value="GAB1319518.1"/>
    <property type="molecule type" value="Genomic_DNA"/>
</dbReference>
<dbReference type="RefSeq" id="XP_070921248.1">
    <property type="nucleotide sequence ID" value="XM_071065147.1"/>
</dbReference>
<evidence type="ECO:0000313" key="5">
    <source>
        <dbReference type="EMBL" id="GAB1319518.1"/>
    </source>
</evidence>
<dbReference type="Pfam" id="PF00962">
    <property type="entry name" value="A_deaminase"/>
    <property type="match status" value="1"/>
</dbReference>
<dbReference type="InterPro" id="IPR006330">
    <property type="entry name" value="Ado/ade_deaminase"/>
</dbReference>
<feature type="domain" description="Adenosine deaminase" evidence="4">
    <location>
        <begin position="244"/>
        <end position="553"/>
    </location>
</feature>
<dbReference type="InterPro" id="IPR032466">
    <property type="entry name" value="Metal_Hydrolase"/>
</dbReference>
<dbReference type="GeneID" id="98180470"/>
<gene>
    <name evidence="5" type="ORF">MFIFM68171_09728</name>
</gene>
<evidence type="ECO:0000256" key="2">
    <source>
        <dbReference type="ARBA" id="ARBA00022723"/>
    </source>
</evidence>
<keyword evidence="6" id="KW-1185">Reference proteome</keyword>
<evidence type="ECO:0000259" key="4">
    <source>
        <dbReference type="Pfam" id="PF00962"/>
    </source>
</evidence>
<accession>A0ABQ0GP57</accession>
<dbReference type="SUPFAM" id="SSF51556">
    <property type="entry name" value="Metallo-dependent hydrolases"/>
    <property type="match status" value="1"/>
</dbReference>
<proteinExistence type="predicted"/>
<dbReference type="PANTHER" id="PTHR11409:SF37">
    <property type="entry name" value="ADENOSINE DEAMINASE DOMAIN-CONTAINING PROTEIN"/>
    <property type="match status" value="1"/>
</dbReference>
<sequence>MASTEYQQDTATVNIFAQEVRQSAYSSPAAPPAQANRIPDIKTADEYLVRRAEILRQEEILGFEWACKQKADENEILVNAIIQALRRRDEALVYGEAARRQGYAGQLHGRFSGDHFLSNVDLIEKTAVFRVARQMPKGAHLHTHFNTNLSPDYLLGIAKGMERMCISSDRALLSEADYDTCKIRFLIRSEAEEERDRREKSLFSEEYPAQGWMGFGRFLAEFHRHYLGMSAEQWLQHKLVFHEEEVHNLLQTADGAWEKFNGRTQMMKGLFNYETAYRKYTASCLQGFLDDNIQYAEIRVNFMHTNQVLLDNGSGLIGNESIVRLIIQECQKFQADSADPFGGLKIIYCTPRSFSPEKVKEALDECLRFKLRYPDYIAGFDLVGEESKGRPLKDFAEQLLEFQDECRAARVDVPFLFHCGETLDIGTDVDRNLVDALLLGAKRISHAFALSWHPHITKQMKERGICVELCPISNQILGLTPRMGGHSMYGLLADNVHCTVNSDNGTLFRSTLSHDFYQAMIGKADMTVHGWRQLVEWSLEHACMDEAERVQIFTSWERRWKDWLKWVIEEYGDVLPAQ</sequence>
<evidence type="ECO:0000256" key="3">
    <source>
        <dbReference type="ARBA" id="ARBA00022801"/>
    </source>
</evidence>
<dbReference type="InterPro" id="IPR001365">
    <property type="entry name" value="A_deaminase_dom"/>
</dbReference>
<keyword evidence="3" id="KW-0378">Hydrolase</keyword>
<reference evidence="5 6" key="1">
    <citation type="submission" date="2024-09" db="EMBL/GenBank/DDBJ databases">
        <title>Itraconazole resistance in Madurella fahalii resulting from another homologue of gene encoding cytochrome P450 14-alpha sterol demethylase (CYP51).</title>
        <authorList>
            <person name="Yoshioka I."/>
            <person name="Fahal A.H."/>
            <person name="Kaneko S."/>
            <person name="Yaguchi T."/>
        </authorList>
    </citation>
    <scope>NUCLEOTIDE SEQUENCE [LARGE SCALE GENOMIC DNA]</scope>
    <source>
        <strain evidence="5 6">IFM 68171</strain>
    </source>
</reference>
<name>A0ABQ0GP57_9PEZI</name>
<evidence type="ECO:0000256" key="1">
    <source>
        <dbReference type="ARBA" id="ARBA00001947"/>
    </source>
</evidence>
<dbReference type="Proteomes" id="UP001628179">
    <property type="component" value="Unassembled WGS sequence"/>
</dbReference>
<dbReference type="PANTHER" id="PTHR11409">
    <property type="entry name" value="ADENOSINE DEAMINASE"/>
    <property type="match status" value="1"/>
</dbReference>
<organism evidence="5 6">
    <name type="scientific">Madurella fahalii</name>
    <dbReference type="NCBI Taxonomy" id="1157608"/>
    <lineage>
        <taxon>Eukaryota</taxon>
        <taxon>Fungi</taxon>
        <taxon>Dikarya</taxon>
        <taxon>Ascomycota</taxon>
        <taxon>Pezizomycotina</taxon>
        <taxon>Sordariomycetes</taxon>
        <taxon>Sordariomycetidae</taxon>
        <taxon>Sordariales</taxon>
        <taxon>Sordariales incertae sedis</taxon>
        <taxon>Madurella</taxon>
    </lineage>
</organism>
<protein>
    <submittedName>
        <fullName evidence="5">Adenosine/AMP deaminase</fullName>
    </submittedName>
</protein>